<evidence type="ECO:0000256" key="1">
    <source>
        <dbReference type="SAM" id="MobiDB-lite"/>
    </source>
</evidence>
<organism evidence="3 4">
    <name type="scientific">Microthyrium microscopicum</name>
    <dbReference type="NCBI Taxonomy" id="703497"/>
    <lineage>
        <taxon>Eukaryota</taxon>
        <taxon>Fungi</taxon>
        <taxon>Dikarya</taxon>
        <taxon>Ascomycota</taxon>
        <taxon>Pezizomycotina</taxon>
        <taxon>Dothideomycetes</taxon>
        <taxon>Dothideomycetes incertae sedis</taxon>
        <taxon>Microthyriales</taxon>
        <taxon>Microthyriaceae</taxon>
        <taxon>Microthyrium</taxon>
    </lineage>
</organism>
<feature type="compositionally biased region" description="Basic residues" evidence="1">
    <location>
        <begin position="238"/>
        <end position="263"/>
    </location>
</feature>
<feature type="region of interest" description="Disordered" evidence="1">
    <location>
        <begin position="1"/>
        <end position="22"/>
    </location>
</feature>
<dbReference type="InterPro" id="IPR000467">
    <property type="entry name" value="G_patch_dom"/>
</dbReference>
<keyword evidence="4" id="KW-1185">Reference proteome</keyword>
<evidence type="ECO:0000313" key="3">
    <source>
        <dbReference type="EMBL" id="KAF2671288.1"/>
    </source>
</evidence>
<dbReference type="Proteomes" id="UP000799302">
    <property type="component" value="Unassembled WGS sequence"/>
</dbReference>
<feature type="compositionally biased region" description="Basic and acidic residues" evidence="1">
    <location>
        <begin position="167"/>
        <end position="177"/>
    </location>
</feature>
<dbReference type="PROSITE" id="PS50174">
    <property type="entry name" value="G_PATCH"/>
    <property type="match status" value="1"/>
</dbReference>
<reference evidence="3" key="1">
    <citation type="journal article" date="2020" name="Stud. Mycol.">
        <title>101 Dothideomycetes genomes: a test case for predicting lifestyles and emergence of pathogens.</title>
        <authorList>
            <person name="Haridas S."/>
            <person name="Albert R."/>
            <person name="Binder M."/>
            <person name="Bloem J."/>
            <person name="Labutti K."/>
            <person name="Salamov A."/>
            <person name="Andreopoulos B."/>
            <person name="Baker S."/>
            <person name="Barry K."/>
            <person name="Bills G."/>
            <person name="Bluhm B."/>
            <person name="Cannon C."/>
            <person name="Castanera R."/>
            <person name="Culley D."/>
            <person name="Daum C."/>
            <person name="Ezra D."/>
            <person name="Gonzalez J."/>
            <person name="Henrissat B."/>
            <person name="Kuo A."/>
            <person name="Liang C."/>
            <person name="Lipzen A."/>
            <person name="Lutzoni F."/>
            <person name="Magnuson J."/>
            <person name="Mondo S."/>
            <person name="Nolan M."/>
            <person name="Ohm R."/>
            <person name="Pangilinan J."/>
            <person name="Park H.-J."/>
            <person name="Ramirez L."/>
            <person name="Alfaro M."/>
            <person name="Sun H."/>
            <person name="Tritt A."/>
            <person name="Yoshinaga Y."/>
            <person name="Zwiers L.-H."/>
            <person name="Turgeon B."/>
            <person name="Goodwin S."/>
            <person name="Spatafora J."/>
            <person name="Crous P."/>
            <person name="Grigoriev I."/>
        </authorList>
    </citation>
    <scope>NUCLEOTIDE SEQUENCE</scope>
    <source>
        <strain evidence="3">CBS 115976</strain>
    </source>
</reference>
<proteinExistence type="predicted"/>
<feature type="compositionally biased region" description="Basic residues" evidence="1">
    <location>
        <begin position="1"/>
        <end position="11"/>
    </location>
</feature>
<protein>
    <recommendedName>
        <fullName evidence="2">G-patch domain-containing protein</fullName>
    </recommendedName>
</protein>
<evidence type="ECO:0000313" key="4">
    <source>
        <dbReference type="Proteomes" id="UP000799302"/>
    </source>
</evidence>
<name>A0A6A6UJP6_9PEZI</name>
<sequence>MGLAGPKKRAKIGHDPNNTNWSSNTTRFGHKVLSAQGWTPGAVLGASSAAHAEHYTAASASHIRVVLRDGNRGLGSERKKGGMEDESFGLNLLSGILGRLNGKSEEVLKKEEGARRDIGLQRYMEGKWGGVGFTFGGYLVGDRIEKTEEAVEEARVEQMARLKALKRPRDEHDEVPQKRSKKSKRAVEDTEDVKKSKKSQKRKTEVPQNDELPANTARSTPVLAKDDSENSEDPIEIKRRRKEEKRARKEARRQKKEQKKSKASTRPEETATSDMDLVQSANDRQTTGTSTPSAGQSGSSTPLFAGGRGRHAIRQRYIQQKRMACLDDKALNEIFMIKSNA</sequence>
<feature type="region of interest" description="Disordered" evidence="1">
    <location>
        <begin position="164"/>
        <end position="308"/>
    </location>
</feature>
<gene>
    <name evidence="3" type="ORF">BT63DRAFT_453689</name>
</gene>
<dbReference type="GO" id="GO:0003676">
    <property type="term" value="F:nucleic acid binding"/>
    <property type="evidence" value="ECO:0007669"/>
    <property type="project" value="InterPro"/>
</dbReference>
<accession>A0A6A6UJP6</accession>
<feature type="compositionally biased region" description="Basic and acidic residues" evidence="1">
    <location>
        <begin position="185"/>
        <end position="194"/>
    </location>
</feature>
<evidence type="ECO:0000259" key="2">
    <source>
        <dbReference type="PROSITE" id="PS50174"/>
    </source>
</evidence>
<feature type="compositionally biased region" description="Polar residues" evidence="1">
    <location>
        <begin position="279"/>
        <end position="302"/>
    </location>
</feature>
<dbReference type="AlphaFoldDB" id="A0A6A6UJP6"/>
<dbReference type="OrthoDB" id="29523at2759"/>
<dbReference type="EMBL" id="MU004233">
    <property type="protein sequence ID" value="KAF2671288.1"/>
    <property type="molecule type" value="Genomic_DNA"/>
</dbReference>
<feature type="domain" description="G-patch" evidence="2">
    <location>
        <begin position="25"/>
        <end position="79"/>
    </location>
</feature>